<evidence type="ECO:0000256" key="4">
    <source>
        <dbReference type="ARBA" id="ARBA00023136"/>
    </source>
</evidence>
<reference evidence="6 7" key="1">
    <citation type="journal article" date="2013" name="ISME J.">
        <title>Comparative genomics of pathogenic lineages of Vibrio nigripulchritudo identifies virulence-associated traits.</title>
        <authorList>
            <person name="Goudenege D."/>
            <person name="Labreuche Y."/>
            <person name="Krin E."/>
            <person name="Ansquer D."/>
            <person name="Mangenot S."/>
            <person name="Calteau A."/>
            <person name="Medigue C."/>
            <person name="Mazel D."/>
            <person name="Polz M.F."/>
            <person name="Le Roux F."/>
        </authorList>
    </citation>
    <scope>NUCLEOTIDE SEQUENCE [LARGE SCALE GENOMIC DNA]</scope>
    <source>
        <strain evidence="6 7">SOn1</strain>
    </source>
</reference>
<comment type="subcellular location">
    <subcellularLocation>
        <location evidence="1">Membrane</location>
    </subcellularLocation>
</comment>
<dbReference type="GO" id="GO:0016020">
    <property type="term" value="C:membrane"/>
    <property type="evidence" value="ECO:0007669"/>
    <property type="project" value="UniProtKB-SubCell"/>
</dbReference>
<feature type="transmembrane region" description="Helical" evidence="5">
    <location>
        <begin position="65"/>
        <end position="84"/>
    </location>
</feature>
<keyword evidence="4 5" id="KW-0472">Membrane</keyword>
<proteinExistence type="predicted"/>
<dbReference type="EMBL" id="CAOF01000194">
    <property type="protein sequence ID" value="CCO50144.1"/>
    <property type="molecule type" value="Genomic_DNA"/>
</dbReference>
<dbReference type="InterPro" id="IPR001129">
    <property type="entry name" value="Membr-assoc_MAPEG"/>
</dbReference>
<evidence type="ECO:0008006" key="8">
    <source>
        <dbReference type="Google" id="ProtNLM"/>
    </source>
</evidence>
<dbReference type="PANTHER" id="PTHR35371">
    <property type="entry name" value="INNER MEMBRANE PROTEIN"/>
    <property type="match status" value="1"/>
</dbReference>
<evidence type="ECO:0000256" key="1">
    <source>
        <dbReference type="ARBA" id="ARBA00004370"/>
    </source>
</evidence>
<keyword evidence="3 5" id="KW-1133">Transmembrane helix</keyword>
<feature type="transmembrane region" description="Helical" evidence="5">
    <location>
        <begin position="113"/>
        <end position="132"/>
    </location>
</feature>
<keyword evidence="2 5" id="KW-0812">Transmembrane</keyword>
<evidence type="ECO:0000313" key="7">
    <source>
        <dbReference type="Proteomes" id="UP000018211"/>
    </source>
</evidence>
<feature type="transmembrane region" description="Helical" evidence="5">
    <location>
        <begin position="12"/>
        <end position="34"/>
    </location>
</feature>
<dbReference type="RefSeq" id="WP_022598207.1">
    <property type="nucleotide sequence ID" value="NZ_LK391965.1"/>
</dbReference>
<dbReference type="PANTHER" id="PTHR35371:SF1">
    <property type="entry name" value="BLR7753 PROTEIN"/>
    <property type="match status" value="1"/>
</dbReference>
<dbReference type="Gene3D" id="1.20.120.550">
    <property type="entry name" value="Membrane associated eicosanoid/glutathione metabolism-like domain"/>
    <property type="match status" value="1"/>
</dbReference>
<dbReference type="SUPFAM" id="SSF161084">
    <property type="entry name" value="MAPEG domain-like"/>
    <property type="match status" value="1"/>
</dbReference>
<sequence length="133" mass="14667">MIYLAEYQTTVLVVGLMGALMFIQLLIADVVGIIKKHKPGHTIASNHDDVLFRVARAHLNTNESIAIFILVTLFAVLTSASPYWVNLLASIYFGSRVAHMFCYYLNFKIARSVVFAVTALSLVGLFVVGLVAF</sequence>
<accession>A0AAV2VZY2</accession>
<comment type="caution">
    <text evidence="6">The sequence shown here is derived from an EMBL/GenBank/DDBJ whole genome shotgun (WGS) entry which is preliminary data.</text>
</comment>
<evidence type="ECO:0000256" key="2">
    <source>
        <dbReference type="ARBA" id="ARBA00022692"/>
    </source>
</evidence>
<dbReference type="InterPro" id="IPR023352">
    <property type="entry name" value="MAPEG-like_dom_sf"/>
</dbReference>
<dbReference type="Proteomes" id="UP000018211">
    <property type="component" value="Unassembled WGS sequence"/>
</dbReference>
<evidence type="ECO:0000256" key="5">
    <source>
        <dbReference type="SAM" id="Phobius"/>
    </source>
</evidence>
<gene>
    <name evidence="6" type="ORF">VIBNISOn1_970169</name>
</gene>
<protein>
    <recommendedName>
        <fullName evidence="8">MAPEG family protein</fullName>
    </recommendedName>
</protein>
<name>A0AAV2VZY2_9VIBR</name>
<evidence type="ECO:0000313" key="6">
    <source>
        <dbReference type="EMBL" id="CCO50144.1"/>
    </source>
</evidence>
<dbReference type="Pfam" id="PF01124">
    <property type="entry name" value="MAPEG"/>
    <property type="match status" value="1"/>
</dbReference>
<evidence type="ECO:0000256" key="3">
    <source>
        <dbReference type="ARBA" id="ARBA00022989"/>
    </source>
</evidence>
<dbReference type="AlphaFoldDB" id="A0AAV2VZY2"/>
<organism evidence="6 7">
    <name type="scientific">Vibrio nigripulchritudo SOn1</name>
    <dbReference type="NCBI Taxonomy" id="1238450"/>
    <lineage>
        <taxon>Bacteria</taxon>
        <taxon>Pseudomonadati</taxon>
        <taxon>Pseudomonadota</taxon>
        <taxon>Gammaproteobacteria</taxon>
        <taxon>Vibrionales</taxon>
        <taxon>Vibrionaceae</taxon>
        <taxon>Vibrio</taxon>
    </lineage>
</organism>